<reference evidence="3" key="1">
    <citation type="submission" date="2015-07" db="EMBL/GenBank/DDBJ databases">
        <title>Genome sequencing of Sunxiuqinia dokdonensis strain SK.</title>
        <authorList>
            <person name="Ahn S."/>
            <person name="Kim B.-C."/>
        </authorList>
    </citation>
    <scope>NUCLEOTIDE SEQUENCE [LARGE SCALE GENOMIC DNA]</scope>
    <source>
        <strain evidence="3">SK</strain>
    </source>
</reference>
<evidence type="ECO:0000313" key="3">
    <source>
        <dbReference type="Proteomes" id="UP000036958"/>
    </source>
</evidence>
<proteinExistence type="predicted"/>
<gene>
    <name evidence="2" type="ORF">NC99_31330</name>
</gene>
<comment type="caution">
    <text evidence="2">The sequence shown here is derived from an EMBL/GenBank/DDBJ whole genome shotgun (WGS) entry which is preliminary data.</text>
</comment>
<organism evidence="2 3">
    <name type="scientific">Sunxiuqinia dokdonensis</name>
    <dbReference type="NCBI Taxonomy" id="1409788"/>
    <lineage>
        <taxon>Bacteria</taxon>
        <taxon>Pseudomonadati</taxon>
        <taxon>Bacteroidota</taxon>
        <taxon>Bacteroidia</taxon>
        <taxon>Marinilabiliales</taxon>
        <taxon>Prolixibacteraceae</taxon>
        <taxon>Sunxiuqinia</taxon>
    </lineage>
</organism>
<sequence length="128" mass="15012">MNALMKRFILRSVLLTLSLAFTAWILYNQIIPQHHFKLWPFILIFFFATTNLVHFYLLRIAGSNMPKFTSSYMVLSTGKMLFYLLVAIVFFMAERELAKLFLVNYLIAYVCFTILEVAEISRVVKLNN</sequence>
<feature type="transmembrane region" description="Helical" evidence="1">
    <location>
        <begin position="38"/>
        <end position="58"/>
    </location>
</feature>
<evidence type="ECO:0000256" key="1">
    <source>
        <dbReference type="SAM" id="Phobius"/>
    </source>
</evidence>
<keyword evidence="3" id="KW-1185">Reference proteome</keyword>
<dbReference type="AlphaFoldDB" id="A0A0L8V6Q8"/>
<accession>A0A0L8V6Q8</accession>
<keyword evidence="1" id="KW-0812">Transmembrane</keyword>
<name>A0A0L8V6Q8_9BACT</name>
<protein>
    <recommendedName>
        <fullName evidence="4">ATP synthase I</fullName>
    </recommendedName>
</protein>
<feature type="transmembrane region" description="Helical" evidence="1">
    <location>
        <begin position="70"/>
        <end position="91"/>
    </location>
</feature>
<dbReference type="EMBL" id="LGIA01000171">
    <property type="protein sequence ID" value="KOH44140.1"/>
    <property type="molecule type" value="Genomic_DNA"/>
</dbReference>
<evidence type="ECO:0008006" key="4">
    <source>
        <dbReference type="Google" id="ProtNLM"/>
    </source>
</evidence>
<dbReference type="STRING" id="1409788.NC99_31330"/>
<dbReference type="Proteomes" id="UP000036958">
    <property type="component" value="Unassembled WGS sequence"/>
</dbReference>
<keyword evidence="1" id="KW-1133">Transmembrane helix</keyword>
<feature type="transmembrane region" description="Helical" evidence="1">
    <location>
        <begin position="97"/>
        <end position="118"/>
    </location>
</feature>
<keyword evidence="1" id="KW-0472">Membrane</keyword>
<evidence type="ECO:0000313" key="2">
    <source>
        <dbReference type="EMBL" id="KOH44140.1"/>
    </source>
</evidence>